<name>A0ABR2HGJ7_9EUKA</name>
<dbReference type="InterPro" id="IPR050767">
    <property type="entry name" value="Sel1_AlgK"/>
</dbReference>
<comment type="caution">
    <text evidence="3">The sequence shown here is derived from an EMBL/GenBank/DDBJ whole genome shotgun (WGS) entry which is preliminary data.</text>
</comment>
<dbReference type="CDD" id="cd00180">
    <property type="entry name" value="PKc"/>
    <property type="match status" value="1"/>
</dbReference>
<dbReference type="PANTHER" id="PTHR11102:SF147">
    <property type="entry name" value="SEL1L ADAPTOR SUBUNIT OF ERAD E3 UBIQUITIN LIGASE"/>
    <property type="match status" value="1"/>
</dbReference>
<feature type="domain" description="Protein kinase" evidence="2">
    <location>
        <begin position="191"/>
        <end position="432"/>
    </location>
</feature>
<sequence>MLSSIFINFDISKNIEILDKIFANIVKNYNFINVNSTFTPDENQDIFQHMLESKIVIISQFIESNQDQDLEYFIVAFEKTIIIIKQCLLQLLNQLFMSHSCLQICFLSNTKDIFDKFNDNKINYSEIQMHENFFYELTNITQSLFMRIINSSFVPIFNVMQTCILAYLLKKSYIKLNRDRIKTFCVDNKNSTEIKKIGNNNFFHLRQIDNTLQFEVELVYYIEKEELLIVKKSIGLSSEIPKLIKREIENYSKIKFPFIPNFYGIIKETGQQLIEYINGYTLMNIKYINLNENDKINIIFELMLTIDFLHHNSFIYRDLKPNNVIIDDNKTAVLIDFDRMINIEDVSKDSPRTFDLSSPFLAPEVNSGKFSYECDIYSLGCMIYYIMNEKNPFLNGEVKNNYPRVTRLFEKCTNSSPEKRPSISEIILEFAIDFKSQIRIENLFEIYEKHYQNLYDMKFITILKDILNKNYFSCGEFIIGTLYESGSYISQDINKAIQHYSLAAEQNNVEAQLKLGQIYYSNEYNKININKAIYYYSLAANQNNIEAQKILGQIYCLGQHLPQDIEKGIYYYTLAANQNDKMAQFNLGSLYLQIDFNKAIYFLSLAADQNVTMAQMLLAKIYLSDEYTSPDLNKAIHYYSLASDQNEQDAQLALGIIFLSGIYIERDIAKAVHYFTLAANQNNIEAQRYLGSIYYTGEYCSPDIEKSIHFFSLAAQQNSPEAQFSLGVIYYSGNLMPRDIDKAIYYLSLAANQYNTEAQLFLGDIYCSGKYALKSIDKAIYYYSLAASKNNVKAQKILGDIYYFGEYVPRDINKAIYYYSLAVNQDSTEAQLALGNIYCLDQFQLRNYDKAVYYYSLAANKNNSDAQFMLGKIYCSMQTGKHDIYKAIHYFSLSAKQNNAKAQYALGSIYLTGDYYAADINKAIHFFKLAADNNYSKAQFALGSIYCSGNYVSVDFDKGLHYYLLAAKNNDPNAQLDLAQIYYSGKNVQRDVKKAVHYYILSANQNNPKAQYNLAILHLNNYFGKQKASRALKYLILSSNNGNIRSHFALGYLYHEGKCIERDIEKAIHFYKLGSSFNDQYAKNNLGIIYKNGFNDEIPKNVAYAIELFNESIKQKNDLLSKYNLANIYFFDQTVKKNDDKLMDLLFDSSKQDFIHSQELLCLVLISKYGSNINDISEILSKRSDVNKRLITKICNMILREQLINKYFFSIKYRYLEKTDYLYDFKFNKHPTKSIMNVKRQNIVDINSHFYEGFGNGLISDGK</sequence>
<dbReference type="Gene3D" id="1.10.510.10">
    <property type="entry name" value="Transferase(Phosphotransferase) domain 1"/>
    <property type="match status" value="1"/>
</dbReference>
<dbReference type="InterPro" id="IPR011990">
    <property type="entry name" value="TPR-like_helical_dom_sf"/>
</dbReference>
<proteinExistence type="inferred from homology"/>
<evidence type="ECO:0000313" key="3">
    <source>
        <dbReference type="EMBL" id="KAK8846919.1"/>
    </source>
</evidence>
<dbReference type="PROSITE" id="PS00108">
    <property type="entry name" value="PROTEIN_KINASE_ST"/>
    <property type="match status" value="1"/>
</dbReference>
<organism evidence="3 4">
    <name type="scientific">Tritrichomonas musculus</name>
    <dbReference type="NCBI Taxonomy" id="1915356"/>
    <lineage>
        <taxon>Eukaryota</taxon>
        <taxon>Metamonada</taxon>
        <taxon>Parabasalia</taxon>
        <taxon>Tritrichomonadida</taxon>
        <taxon>Tritrichomonadidae</taxon>
        <taxon>Tritrichomonas</taxon>
    </lineage>
</organism>
<protein>
    <recommendedName>
        <fullName evidence="2">Protein kinase domain-containing protein</fullName>
    </recommendedName>
</protein>
<gene>
    <name evidence="3" type="ORF">M9Y10_019487</name>
</gene>
<dbReference type="SMART" id="SM00671">
    <property type="entry name" value="SEL1"/>
    <property type="match status" value="19"/>
</dbReference>
<dbReference type="Pfam" id="PF00069">
    <property type="entry name" value="Pkinase"/>
    <property type="match status" value="1"/>
</dbReference>
<reference evidence="3 4" key="1">
    <citation type="submission" date="2024-04" db="EMBL/GenBank/DDBJ databases">
        <title>Tritrichomonas musculus Genome.</title>
        <authorList>
            <person name="Alves-Ferreira E."/>
            <person name="Grigg M."/>
            <person name="Lorenzi H."/>
            <person name="Galac M."/>
        </authorList>
    </citation>
    <scope>NUCLEOTIDE SEQUENCE [LARGE SCALE GENOMIC DNA]</scope>
    <source>
        <strain evidence="3 4">EAF2021</strain>
    </source>
</reference>
<dbReference type="InterPro" id="IPR000719">
    <property type="entry name" value="Prot_kinase_dom"/>
</dbReference>
<evidence type="ECO:0000313" key="4">
    <source>
        <dbReference type="Proteomes" id="UP001470230"/>
    </source>
</evidence>
<comment type="similarity">
    <text evidence="1">Belongs to the sel-1 family.</text>
</comment>
<accession>A0ABR2HGJ7</accession>
<dbReference type="PROSITE" id="PS50011">
    <property type="entry name" value="PROTEIN_KINASE_DOM"/>
    <property type="match status" value="1"/>
</dbReference>
<dbReference type="PANTHER" id="PTHR11102">
    <property type="entry name" value="SEL-1-LIKE PROTEIN"/>
    <property type="match status" value="1"/>
</dbReference>
<evidence type="ECO:0000259" key="2">
    <source>
        <dbReference type="PROSITE" id="PS50011"/>
    </source>
</evidence>
<dbReference type="SUPFAM" id="SSF56112">
    <property type="entry name" value="Protein kinase-like (PK-like)"/>
    <property type="match status" value="1"/>
</dbReference>
<dbReference type="InterPro" id="IPR006597">
    <property type="entry name" value="Sel1-like"/>
</dbReference>
<keyword evidence="4" id="KW-1185">Reference proteome</keyword>
<evidence type="ECO:0000256" key="1">
    <source>
        <dbReference type="ARBA" id="ARBA00038101"/>
    </source>
</evidence>
<dbReference type="EMBL" id="JAPFFF010000028">
    <property type="protein sequence ID" value="KAK8846919.1"/>
    <property type="molecule type" value="Genomic_DNA"/>
</dbReference>
<dbReference type="Proteomes" id="UP001470230">
    <property type="component" value="Unassembled WGS sequence"/>
</dbReference>
<dbReference type="InterPro" id="IPR008271">
    <property type="entry name" value="Ser/Thr_kinase_AS"/>
</dbReference>
<dbReference type="Pfam" id="PF08238">
    <property type="entry name" value="Sel1"/>
    <property type="match status" value="18"/>
</dbReference>
<dbReference type="SMART" id="SM00220">
    <property type="entry name" value="S_TKc"/>
    <property type="match status" value="1"/>
</dbReference>
<dbReference type="Gene3D" id="1.25.40.10">
    <property type="entry name" value="Tetratricopeptide repeat domain"/>
    <property type="match status" value="5"/>
</dbReference>
<dbReference type="SUPFAM" id="SSF81901">
    <property type="entry name" value="HCP-like"/>
    <property type="match status" value="4"/>
</dbReference>
<dbReference type="InterPro" id="IPR011009">
    <property type="entry name" value="Kinase-like_dom_sf"/>
</dbReference>